<proteinExistence type="predicted"/>
<organism evidence="2 3">
    <name type="scientific">Zootermopsis nevadensis</name>
    <name type="common">Dampwood termite</name>
    <dbReference type="NCBI Taxonomy" id="136037"/>
    <lineage>
        <taxon>Eukaryota</taxon>
        <taxon>Metazoa</taxon>
        <taxon>Ecdysozoa</taxon>
        <taxon>Arthropoda</taxon>
        <taxon>Hexapoda</taxon>
        <taxon>Insecta</taxon>
        <taxon>Pterygota</taxon>
        <taxon>Neoptera</taxon>
        <taxon>Polyneoptera</taxon>
        <taxon>Dictyoptera</taxon>
        <taxon>Blattodea</taxon>
        <taxon>Blattoidea</taxon>
        <taxon>Termitoidae</taxon>
        <taxon>Termopsidae</taxon>
        <taxon>Zootermopsis</taxon>
    </lineage>
</organism>
<dbReference type="InterPro" id="IPR006578">
    <property type="entry name" value="MADF-dom"/>
</dbReference>
<dbReference type="OMA" id="EAYSNTI"/>
<evidence type="ECO:0000313" key="3">
    <source>
        <dbReference type="Proteomes" id="UP000027135"/>
    </source>
</evidence>
<evidence type="ECO:0000259" key="1">
    <source>
        <dbReference type="PROSITE" id="PS51029"/>
    </source>
</evidence>
<dbReference type="PANTHER" id="PTHR21505">
    <property type="entry name" value="MADF DOMAIN-CONTAINING PROTEIN-RELATED"/>
    <property type="match status" value="1"/>
</dbReference>
<dbReference type="Pfam" id="PF10545">
    <property type="entry name" value="MADF_DNA_bdg"/>
    <property type="match status" value="1"/>
</dbReference>
<name>A0A067QM79_ZOONE</name>
<dbReference type="PROSITE" id="PS51029">
    <property type="entry name" value="MADF"/>
    <property type="match status" value="1"/>
</dbReference>
<accession>A0A067QM79</accession>
<dbReference type="EMBL" id="KK853153">
    <property type="protein sequence ID" value="KDR10537.1"/>
    <property type="molecule type" value="Genomic_DNA"/>
</dbReference>
<dbReference type="OrthoDB" id="8190343at2759"/>
<feature type="domain" description="MADF" evidence="1">
    <location>
        <begin position="44"/>
        <end position="141"/>
    </location>
</feature>
<protein>
    <recommendedName>
        <fullName evidence="1">MADF domain-containing protein</fullName>
    </recommendedName>
</protein>
<dbReference type="SMART" id="SM00595">
    <property type="entry name" value="MADF"/>
    <property type="match status" value="1"/>
</dbReference>
<dbReference type="PANTHER" id="PTHR21505:SF8">
    <property type="entry name" value="DPT-YFP REPRESSOR BY OVEREXPRESSION, ISOFORM D-RELATED"/>
    <property type="match status" value="1"/>
</dbReference>
<gene>
    <name evidence="2" type="ORF">L798_15246</name>
</gene>
<sequence length="283" mass="32629">MLECCLSRKCGPIEAAGSVRETSTNRIGVRTMSLCRWSDITTMKFVHLYQGEECLWNARLLDYKNKDARYRALERIAAAMDLEGFGVTDVKYKIKNIRSSYCQELKKIHFSQASCSSPEDVYKPNVVWFNTLDSFLKSFVFQRDKTNCQLDRFGRRNAPAIKDEEVVMEDVTQLYDTDEVWTEVEEDASEKQDAVEMQLQEMSTAESARHNFKRFRPQDSDLVGNAVDRLKTMLDKKADDGEFEAFGRSVACQLKRLSGRRAASAQMKIQTILSEERIDQEME</sequence>
<dbReference type="InParanoid" id="A0A067QM79"/>
<dbReference type="Proteomes" id="UP000027135">
    <property type="component" value="Unassembled WGS sequence"/>
</dbReference>
<dbReference type="AlphaFoldDB" id="A0A067QM79"/>
<keyword evidence="3" id="KW-1185">Reference proteome</keyword>
<dbReference type="eggNOG" id="ENOG502SDRG">
    <property type="taxonomic scope" value="Eukaryota"/>
</dbReference>
<reference evidence="2 3" key="1">
    <citation type="journal article" date="2014" name="Nat. Commun.">
        <title>Molecular traces of alternative social organization in a termite genome.</title>
        <authorList>
            <person name="Terrapon N."/>
            <person name="Li C."/>
            <person name="Robertson H.M."/>
            <person name="Ji L."/>
            <person name="Meng X."/>
            <person name="Booth W."/>
            <person name="Chen Z."/>
            <person name="Childers C.P."/>
            <person name="Glastad K.M."/>
            <person name="Gokhale K."/>
            <person name="Gowin J."/>
            <person name="Gronenberg W."/>
            <person name="Hermansen R.A."/>
            <person name="Hu H."/>
            <person name="Hunt B.G."/>
            <person name="Huylmans A.K."/>
            <person name="Khalil S.M."/>
            <person name="Mitchell R.D."/>
            <person name="Munoz-Torres M.C."/>
            <person name="Mustard J.A."/>
            <person name="Pan H."/>
            <person name="Reese J.T."/>
            <person name="Scharf M.E."/>
            <person name="Sun F."/>
            <person name="Vogel H."/>
            <person name="Xiao J."/>
            <person name="Yang W."/>
            <person name="Yang Z."/>
            <person name="Yang Z."/>
            <person name="Zhou J."/>
            <person name="Zhu J."/>
            <person name="Brent C.S."/>
            <person name="Elsik C.G."/>
            <person name="Goodisman M.A."/>
            <person name="Liberles D.A."/>
            <person name="Roe R.M."/>
            <person name="Vargo E.L."/>
            <person name="Vilcinskas A."/>
            <person name="Wang J."/>
            <person name="Bornberg-Bauer E."/>
            <person name="Korb J."/>
            <person name="Zhang G."/>
            <person name="Liebig J."/>
        </authorList>
    </citation>
    <scope>NUCLEOTIDE SEQUENCE [LARGE SCALE GENOMIC DNA]</scope>
    <source>
        <tissue evidence="2">Whole organism</tissue>
    </source>
</reference>
<evidence type="ECO:0000313" key="2">
    <source>
        <dbReference type="EMBL" id="KDR10537.1"/>
    </source>
</evidence>